<feature type="transmembrane region" description="Helical" evidence="2">
    <location>
        <begin position="39"/>
        <end position="62"/>
    </location>
</feature>
<organism evidence="3 4">
    <name type="scientific">Burkholderia pseudomultivorans</name>
    <dbReference type="NCBI Taxonomy" id="1207504"/>
    <lineage>
        <taxon>Bacteria</taxon>
        <taxon>Pseudomonadati</taxon>
        <taxon>Pseudomonadota</taxon>
        <taxon>Betaproteobacteria</taxon>
        <taxon>Burkholderiales</taxon>
        <taxon>Burkholderiaceae</taxon>
        <taxon>Burkholderia</taxon>
        <taxon>Burkholderia cepacia complex</taxon>
    </lineage>
</organism>
<evidence type="ECO:0000313" key="3">
    <source>
        <dbReference type="EMBL" id="KWF33013.1"/>
    </source>
</evidence>
<keyword evidence="2" id="KW-0472">Membrane</keyword>
<feature type="region of interest" description="Disordered" evidence="1">
    <location>
        <begin position="1"/>
        <end position="34"/>
    </location>
</feature>
<keyword evidence="2" id="KW-1133">Transmembrane helix</keyword>
<dbReference type="AlphaFoldDB" id="A0A132EJF6"/>
<comment type="caution">
    <text evidence="3">The sequence shown here is derived from an EMBL/GenBank/DDBJ whole genome shotgun (WGS) entry which is preliminary data.</text>
</comment>
<evidence type="ECO:0000256" key="2">
    <source>
        <dbReference type="SAM" id="Phobius"/>
    </source>
</evidence>
<name>A0A132EJF6_9BURK</name>
<evidence type="ECO:0000313" key="4">
    <source>
        <dbReference type="Proteomes" id="UP000062912"/>
    </source>
</evidence>
<reference evidence="3 4" key="1">
    <citation type="submission" date="2015-11" db="EMBL/GenBank/DDBJ databases">
        <title>Expanding the genomic diversity of Burkholderia species for the development of highly accurate diagnostics.</title>
        <authorList>
            <person name="Sahl J."/>
            <person name="Keim P."/>
            <person name="Wagner D."/>
        </authorList>
    </citation>
    <scope>NUCLEOTIDE SEQUENCE [LARGE SCALE GENOMIC DNA]</scope>
    <source>
        <strain evidence="3 4">MSMB368WGS</strain>
    </source>
</reference>
<proteinExistence type="predicted"/>
<dbReference type="Proteomes" id="UP000062912">
    <property type="component" value="Unassembled WGS sequence"/>
</dbReference>
<accession>A0A132EJF6</accession>
<evidence type="ECO:0000256" key="1">
    <source>
        <dbReference type="SAM" id="MobiDB-lite"/>
    </source>
</evidence>
<dbReference type="EMBL" id="LPJR01000020">
    <property type="protein sequence ID" value="KWF33013.1"/>
    <property type="molecule type" value="Genomic_DNA"/>
</dbReference>
<protein>
    <submittedName>
        <fullName evidence="3">Uncharacterized protein</fullName>
    </submittedName>
</protein>
<keyword evidence="2" id="KW-0812">Transmembrane</keyword>
<gene>
    <name evidence="3" type="ORF">WT56_10800</name>
</gene>
<sequence>MPVTRPARPHAGSHRANPGFASDEGHPPMKSSRWSRGRLAALVAAASVMLSGCGIFGCGGAATNGAAAGGCSAGMRF</sequence>